<organism evidence="3 4">
    <name type="scientific">Paralvinella palmiformis</name>
    <dbReference type="NCBI Taxonomy" id="53620"/>
    <lineage>
        <taxon>Eukaryota</taxon>
        <taxon>Metazoa</taxon>
        <taxon>Spiralia</taxon>
        <taxon>Lophotrochozoa</taxon>
        <taxon>Annelida</taxon>
        <taxon>Polychaeta</taxon>
        <taxon>Sedentaria</taxon>
        <taxon>Canalipalpata</taxon>
        <taxon>Terebellida</taxon>
        <taxon>Terebelliformia</taxon>
        <taxon>Alvinellidae</taxon>
        <taxon>Paralvinella</taxon>
    </lineage>
</organism>
<feature type="signal peptide" evidence="1">
    <location>
        <begin position="1"/>
        <end position="21"/>
    </location>
</feature>
<comment type="caution">
    <text evidence="3">The sequence shown here is derived from an EMBL/GenBank/DDBJ whole genome shotgun (WGS) entry which is preliminary data.</text>
</comment>
<evidence type="ECO:0000313" key="4">
    <source>
        <dbReference type="Proteomes" id="UP001208570"/>
    </source>
</evidence>
<dbReference type="Proteomes" id="UP001208570">
    <property type="component" value="Unassembled WGS sequence"/>
</dbReference>
<gene>
    <name evidence="3" type="ORF">LSH36_577g03081</name>
</gene>
<protein>
    <recommendedName>
        <fullName evidence="2">Fibrinogen C-terminal domain-containing protein</fullName>
    </recommendedName>
</protein>
<dbReference type="PANTHER" id="PTHR19143:SF327">
    <property type="entry name" value="FI21813P1-RELATED"/>
    <property type="match status" value="1"/>
</dbReference>
<feature type="chain" id="PRO_5042196211" description="Fibrinogen C-terminal domain-containing protein" evidence="1">
    <location>
        <begin position="22"/>
        <end position="307"/>
    </location>
</feature>
<dbReference type="Pfam" id="PF00147">
    <property type="entry name" value="Fibrinogen_C"/>
    <property type="match status" value="1"/>
</dbReference>
<dbReference type="InterPro" id="IPR002181">
    <property type="entry name" value="Fibrinogen_a/b/g_C_dom"/>
</dbReference>
<reference evidence="3" key="1">
    <citation type="journal article" date="2023" name="Mol. Biol. Evol.">
        <title>Third-Generation Sequencing Reveals the Adaptive Role of the Epigenome in Three Deep-Sea Polychaetes.</title>
        <authorList>
            <person name="Perez M."/>
            <person name="Aroh O."/>
            <person name="Sun Y."/>
            <person name="Lan Y."/>
            <person name="Juniper S.K."/>
            <person name="Young C.R."/>
            <person name="Angers B."/>
            <person name="Qian P.Y."/>
        </authorList>
    </citation>
    <scope>NUCLEOTIDE SEQUENCE</scope>
    <source>
        <strain evidence="3">P08H-3</strain>
    </source>
</reference>
<dbReference type="SUPFAM" id="SSF56496">
    <property type="entry name" value="Fibrinogen C-terminal domain-like"/>
    <property type="match status" value="1"/>
</dbReference>
<dbReference type="InterPro" id="IPR014716">
    <property type="entry name" value="Fibrinogen_a/b/g_C_1"/>
</dbReference>
<dbReference type="AlphaFoldDB" id="A0AAD9J5D2"/>
<dbReference type="SMART" id="SM00186">
    <property type="entry name" value="FBG"/>
    <property type="match status" value="1"/>
</dbReference>
<dbReference type="PANTHER" id="PTHR19143">
    <property type="entry name" value="FIBRINOGEN/TENASCIN/ANGIOPOEITIN"/>
    <property type="match status" value="1"/>
</dbReference>
<name>A0AAD9J5D2_9ANNE</name>
<dbReference type="Gene3D" id="3.90.215.10">
    <property type="entry name" value="Gamma Fibrinogen, chain A, domain 1"/>
    <property type="match status" value="1"/>
</dbReference>
<evidence type="ECO:0000313" key="3">
    <source>
        <dbReference type="EMBL" id="KAK2146956.1"/>
    </source>
</evidence>
<dbReference type="CDD" id="cd00087">
    <property type="entry name" value="FReD"/>
    <property type="match status" value="1"/>
</dbReference>
<dbReference type="GO" id="GO:0005615">
    <property type="term" value="C:extracellular space"/>
    <property type="evidence" value="ECO:0007669"/>
    <property type="project" value="TreeGrafter"/>
</dbReference>
<dbReference type="InterPro" id="IPR036056">
    <property type="entry name" value="Fibrinogen-like_C"/>
</dbReference>
<keyword evidence="4" id="KW-1185">Reference proteome</keyword>
<dbReference type="EMBL" id="JAODUP010000577">
    <property type="protein sequence ID" value="KAK2146956.1"/>
    <property type="molecule type" value="Genomic_DNA"/>
</dbReference>
<evidence type="ECO:0000259" key="2">
    <source>
        <dbReference type="PROSITE" id="PS51406"/>
    </source>
</evidence>
<proteinExistence type="predicted"/>
<dbReference type="PROSITE" id="PS51406">
    <property type="entry name" value="FIBRINOGEN_C_2"/>
    <property type="match status" value="1"/>
</dbReference>
<dbReference type="InterPro" id="IPR050373">
    <property type="entry name" value="Fibrinogen_C-term_domain"/>
</dbReference>
<evidence type="ECO:0000256" key="1">
    <source>
        <dbReference type="SAM" id="SignalP"/>
    </source>
</evidence>
<keyword evidence="1" id="KW-0732">Signal</keyword>
<feature type="domain" description="Fibrinogen C-terminal" evidence="2">
    <location>
        <begin position="81"/>
        <end position="307"/>
    </location>
</feature>
<sequence>MMYFTLVTISVVVSLISRLTCHLSVRFNPNQMMPENGMISNETCTRFVADQNMQKEQYSSFRIDIPVEKLDFINVTVLDNTGCFIDNSKCIGHSATITNLYQGHFQEVICDTKTQDSLPWLVILRRMDGSEDFNRDWDDYKNGFGEITREYWAGNENIHKKTNDGRNYSLRVDLVSYEDEKVYALYNSFSVESEANGYRLHIGGYDPSSTIGERKQQHIALSLTCDSMSIGNNMMFSTKDRDQDIPREMNCAETFKAGWWYRGCKDALLTAPYGKYPLVPINSGITWKKPWGDKKFPKFARMMIRPN</sequence>
<accession>A0AAD9J5D2</accession>